<keyword evidence="1" id="KW-0472">Membrane</keyword>
<name>M1ZLK9_9FIRM</name>
<proteinExistence type="predicted"/>
<dbReference type="RefSeq" id="WP_005587675.1">
    <property type="nucleotide sequence ID" value="NZ_LT669839.1"/>
</dbReference>
<dbReference type="PIRSF" id="PIRSF029895">
    <property type="entry name" value="SpoIV"/>
    <property type="match status" value="1"/>
</dbReference>
<sequence>MEVIKAWNFLKGYVIIKVEGLTLERFLNLAATRDIYLWDINRIGHTILEMKVTIEGFRALKEIVKRVGCRVEIIDKRGLPFIIYRLKHRKMLAFGFLLFLGIIIFLSSLIWNIEIIGNERVKTEDIMKILEKEDIKNGIIKYKIDKDYTKHLLLNEFDTFSFLSVEIKGTKLIIEVKEQDLPPEKIHTDTPCNIVAAKKGVIVKAIARNGKALVRKGDVVKKGQILITGLISDEYSEEQILVHADGEVLAKTVYNYRIDEPIVKAVKEETGRVYERRELKIGQKGVQFFKGEIPYADYIEEVKEVKFFDMDMDLPIKILIHQFKEVEKKEIKQNIDFLKQSTHIKAIEELNKQLPQNAQIESKDVKHYIKGGILSTYATLEVIEDIGEKIIINID</sequence>
<evidence type="ECO:0000313" key="3">
    <source>
        <dbReference type="Proteomes" id="UP000245423"/>
    </source>
</evidence>
<accession>M1ZLK9</accession>
<dbReference type="InterPro" id="IPR010690">
    <property type="entry name" value="YqfD"/>
</dbReference>
<evidence type="ECO:0000313" key="2">
    <source>
        <dbReference type="EMBL" id="SHD77432.1"/>
    </source>
</evidence>
<feature type="transmembrane region" description="Helical" evidence="1">
    <location>
        <begin position="91"/>
        <end position="111"/>
    </location>
</feature>
<keyword evidence="1" id="KW-0812">Transmembrane</keyword>
<keyword evidence="1" id="KW-1133">Transmembrane helix</keyword>
<dbReference type="HOGENOM" id="CLU_050521_1_0_9"/>
<dbReference type="Pfam" id="PF06898">
    <property type="entry name" value="YqfD"/>
    <property type="match status" value="1"/>
</dbReference>
<dbReference type="OrthoDB" id="1640349at2"/>
<protein>
    <submittedName>
        <fullName evidence="2">Putative stage IV sporulation YqfD</fullName>
    </submittedName>
</protein>
<gene>
    <name evidence="2" type="ORF">CUESP1_2075</name>
</gene>
<evidence type="ECO:0000256" key="1">
    <source>
        <dbReference type="SAM" id="Phobius"/>
    </source>
</evidence>
<dbReference type="Proteomes" id="UP000245423">
    <property type="component" value="Chromosome 1"/>
</dbReference>
<reference evidence="2 3" key="1">
    <citation type="submission" date="2016-11" db="EMBL/GenBank/DDBJ databases">
        <authorList>
            <person name="Manzoor S."/>
        </authorList>
    </citation>
    <scope>NUCLEOTIDE SEQUENCE [LARGE SCALE GENOMIC DNA]</scope>
    <source>
        <strain evidence="2">Clostridium ultunense strain Esp</strain>
    </source>
</reference>
<dbReference type="EMBL" id="LT669839">
    <property type="protein sequence ID" value="SHD77432.1"/>
    <property type="molecule type" value="Genomic_DNA"/>
</dbReference>
<dbReference type="NCBIfam" id="TIGR02876">
    <property type="entry name" value="spore_yqfD"/>
    <property type="match status" value="1"/>
</dbReference>
<organism evidence="2 3">
    <name type="scientific">[Clostridium] ultunense Esp</name>
    <dbReference type="NCBI Taxonomy" id="1288971"/>
    <lineage>
        <taxon>Bacteria</taxon>
        <taxon>Bacillati</taxon>
        <taxon>Bacillota</taxon>
        <taxon>Tissierellia</taxon>
        <taxon>Tissierellales</taxon>
        <taxon>Tepidimicrobiaceae</taxon>
        <taxon>Schnuerera</taxon>
    </lineage>
</organism>
<keyword evidence="3" id="KW-1185">Reference proteome</keyword>
<dbReference type="AlphaFoldDB" id="M1ZLK9"/>